<evidence type="ECO:0000313" key="4">
    <source>
        <dbReference type="Proteomes" id="UP000235005"/>
    </source>
</evidence>
<proteinExistence type="predicted"/>
<dbReference type="InterPro" id="IPR007730">
    <property type="entry name" value="SPOR-like_dom"/>
</dbReference>
<keyword evidence="1" id="KW-1133">Transmembrane helix</keyword>
<feature type="domain" description="SPOR" evidence="2">
    <location>
        <begin position="154"/>
        <end position="233"/>
    </location>
</feature>
<accession>A0A2N5X1F2</accession>
<dbReference type="SUPFAM" id="SSF110997">
    <property type="entry name" value="Sporulation related repeat"/>
    <property type="match status" value="1"/>
</dbReference>
<dbReference type="PROSITE" id="PS51724">
    <property type="entry name" value="SPOR"/>
    <property type="match status" value="1"/>
</dbReference>
<gene>
    <name evidence="3" type="ORF">C0039_13050</name>
</gene>
<evidence type="ECO:0000256" key="1">
    <source>
        <dbReference type="SAM" id="Phobius"/>
    </source>
</evidence>
<name>A0A2N5X1F2_9GAMM</name>
<dbReference type="Proteomes" id="UP000235005">
    <property type="component" value="Unassembled WGS sequence"/>
</dbReference>
<keyword evidence="1" id="KW-0472">Membrane</keyword>
<evidence type="ECO:0000313" key="3">
    <source>
        <dbReference type="EMBL" id="PLW68317.1"/>
    </source>
</evidence>
<keyword evidence="4" id="KW-1185">Reference proteome</keyword>
<reference evidence="3 4" key="1">
    <citation type="submission" date="2018-01" db="EMBL/GenBank/DDBJ databases">
        <title>The draft genome sequence of Halioglobus lutimaris HF004.</title>
        <authorList>
            <person name="Du Z.-J."/>
            <person name="Shi M.-J."/>
        </authorList>
    </citation>
    <scope>NUCLEOTIDE SEQUENCE [LARGE SCALE GENOMIC DNA]</scope>
    <source>
        <strain evidence="3 4">HF004</strain>
    </source>
</reference>
<dbReference type="GO" id="GO:0042834">
    <property type="term" value="F:peptidoglycan binding"/>
    <property type="evidence" value="ECO:0007669"/>
    <property type="project" value="InterPro"/>
</dbReference>
<sequence>MARKDLNFSLDGDFASETSSRLKAAGRGMRAARADRPARAAYRGGQNWTAAALVMVVNLTFIATLMYWFSGGDLRSLGAGPGNSSAAMARLEVQLASLGVRVGELAGALQPQLVSNQQDIKAVAATLQQLQGELAQLRAQIAVTAAPAVAAASPVKADEWLLNLGSFNEAAAARVLVAECEALGYKPEIIEQTASGKPLYVVALAGFKDRNAAESSAHEIMTQTDLNGLWAWKKQ</sequence>
<keyword evidence="1" id="KW-0812">Transmembrane</keyword>
<dbReference type="InterPro" id="IPR036680">
    <property type="entry name" value="SPOR-like_sf"/>
</dbReference>
<feature type="transmembrane region" description="Helical" evidence="1">
    <location>
        <begin position="48"/>
        <end position="69"/>
    </location>
</feature>
<organism evidence="3 4">
    <name type="scientific">Pseudohalioglobus lutimaris</name>
    <dbReference type="NCBI Taxonomy" id="1737061"/>
    <lineage>
        <taxon>Bacteria</taxon>
        <taxon>Pseudomonadati</taxon>
        <taxon>Pseudomonadota</taxon>
        <taxon>Gammaproteobacteria</taxon>
        <taxon>Cellvibrionales</taxon>
        <taxon>Halieaceae</taxon>
        <taxon>Pseudohalioglobus</taxon>
    </lineage>
</organism>
<evidence type="ECO:0000259" key="2">
    <source>
        <dbReference type="PROSITE" id="PS51724"/>
    </source>
</evidence>
<comment type="caution">
    <text evidence="3">The sequence shown here is derived from an EMBL/GenBank/DDBJ whole genome shotgun (WGS) entry which is preliminary data.</text>
</comment>
<dbReference type="Gene3D" id="3.30.70.1070">
    <property type="entry name" value="Sporulation related repeat"/>
    <property type="match status" value="1"/>
</dbReference>
<dbReference type="OrthoDB" id="345640at2"/>
<dbReference type="EMBL" id="PKUS01000016">
    <property type="protein sequence ID" value="PLW68317.1"/>
    <property type="molecule type" value="Genomic_DNA"/>
</dbReference>
<dbReference type="RefSeq" id="WP_101518286.1">
    <property type="nucleotide sequence ID" value="NZ_PKUS01000016.1"/>
</dbReference>
<protein>
    <recommendedName>
        <fullName evidence="2">SPOR domain-containing protein</fullName>
    </recommendedName>
</protein>
<dbReference type="Pfam" id="PF05036">
    <property type="entry name" value="SPOR"/>
    <property type="match status" value="1"/>
</dbReference>
<dbReference type="AlphaFoldDB" id="A0A2N5X1F2"/>